<proteinExistence type="predicted"/>
<comment type="caution">
    <text evidence="1">The sequence shown here is derived from an EMBL/GenBank/DDBJ whole genome shotgun (WGS) entry which is preliminary data.</text>
</comment>
<dbReference type="RefSeq" id="WP_185898713.1">
    <property type="nucleotide sequence ID" value="NZ_JACLZK010000002.1"/>
</dbReference>
<evidence type="ECO:0000313" key="1">
    <source>
        <dbReference type="EMBL" id="MBC2883152.1"/>
    </source>
</evidence>
<dbReference type="Proteomes" id="UP000552683">
    <property type="component" value="Unassembled WGS sequence"/>
</dbReference>
<dbReference type="Pfam" id="PF09442">
    <property type="entry name" value="DUF2018"/>
    <property type="match status" value="1"/>
</dbReference>
<gene>
    <name evidence="1" type="ORF">H7R39_07775</name>
</gene>
<dbReference type="AlphaFoldDB" id="A0A842JAN4"/>
<organism evidence="1 2">
    <name type="scientific">Campylobacter massiliensis</name>
    <dbReference type="NCBI Taxonomy" id="2762557"/>
    <lineage>
        <taxon>Bacteria</taxon>
        <taxon>Pseudomonadati</taxon>
        <taxon>Campylobacterota</taxon>
        <taxon>Epsilonproteobacteria</taxon>
        <taxon>Campylobacterales</taxon>
        <taxon>Campylobacteraceae</taxon>
        <taxon>Campylobacter</taxon>
    </lineage>
</organism>
<protein>
    <submittedName>
        <fullName evidence="1">DUF2018 family protein</fullName>
    </submittedName>
</protein>
<dbReference type="EMBL" id="JACLZK010000002">
    <property type="protein sequence ID" value="MBC2883152.1"/>
    <property type="molecule type" value="Genomic_DNA"/>
</dbReference>
<reference evidence="1 2" key="1">
    <citation type="submission" date="2020-08" db="EMBL/GenBank/DDBJ databases">
        <title>Complete genome and description of Campylobacter massiliensis Marseille-Q3452 sp. nov.</title>
        <authorList>
            <person name="Antezack A."/>
        </authorList>
    </citation>
    <scope>NUCLEOTIDE SEQUENCE [LARGE SCALE GENOMIC DNA]</scope>
    <source>
        <strain evidence="1 2">Marseille-Q3452</strain>
    </source>
</reference>
<evidence type="ECO:0000313" key="2">
    <source>
        <dbReference type="Proteomes" id="UP000552683"/>
    </source>
</evidence>
<dbReference type="InterPro" id="IPR023126">
    <property type="entry name" value="HP0242-like_sf"/>
</dbReference>
<keyword evidence="2" id="KW-1185">Reference proteome</keyword>
<dbReference type="Gene3D" id="1.10.3350.10">
    <property type="entry name" value="HP0242-like domain"/>
    <property type="match status" value="1"/>
</dbReference>
<dbReference type="SUPFAM" id="SSF158752">
    <property type="entry name" value="HP0242-like"/>
    <property type="match status" value="1"/>
</dbReference>
<accession>A0A842JAN4</accession>
<dbReference type="InterPro" id="IPR018563">
    <property type="entry name" value="DUF2018"/>
</dbReference>
<name>A0A842JAN4_9BACT</name>
<sequence>MDYDIFSQSPREKFFDILFNANKNLVENELEKTFEKFIAMSEFCEKSGFDETAQNSFIFQNQTLINERLNDIYIGLSGDILSQNE</sequence>